<dbReference type="EC" id="3.4.13.19" evidence="1"/>
<proteinExistence type="predicted"/>
<protein>
    <submittedName>
        <fullName evidence="1">Microsomal dipeptidase</fullName>
        <ecNumber evidence="1">3.4.13.19</ecNumber>
    </submittedName>
</protein>
<organism evidence="1">
    <name type="scientific">uncultured Rubrobacteraceae bacterium</name>
    <dbReference type="NCBI Taxonomy" id="349277"/>
    <lineage>
        <taxon>Bacteria</taxon>
        <taxon>Bacillati</taxon>
        <taxon>Actinomycetota</taxon>
        <taxon>Rubrobacteria</taxon>
        <taxon>Rubrobacterales</taxon>
        <taxon>Rubrobacteraceae</taxon>
        <taxon>environmental samples</taxon>
    </lineage>
</organism>
<reference evidence="1" key="1">
    <citation type="submission" date="2020-02" db="EMBL/GenBank/DDBJ databases">
        <authorList>
            <person name="Meier V. D."/>
        </authorList>
    </citation>
    <scope>NUCLEOTIDE SEQUENCE</scope>
    <source>
        <strain evidence="1">AVDCRST_MAG55</strain>
    </source>
</reference>
<dbReference type="GO" id="GO:0070573">
    <property type="term" value="F:metallodipeptidase activity"/>
    <property type="evidence" value="ECO:0007669"/>
    <property type="project" value="InterPro"/>
</dbReference>
<dbReference type="InterPro" id="IPR032466">
    <property type="entry name" value="Metal_Hydrolase"/>
</dbReference>
<sequence>MDRIPVFDGHNDTLLNLMLPKRGKGRGFFEESAVGHVDFPRALEGCFAGGFFACCAPPDPRARRTEEAAFRITDGGYEVVGSPPLDPIYARGVADEMTALLFRLEEESGDNLRVVRTAAEIDDCLENGVLAAILHFEGAENLGLEPGAVEELYALGLRSLGLVWSRPNAYASGVPFQFPASPDTGPGLTEAGRNLIRRCNRLGVLVDLSHLNEKGFWAVAGLSEAPLVATHSNAHALCPSSRNLTDRQLDAIRDSDGMVGVNFAVAFLREDGHENTDTPLETVVRHVDHLVDRLGIDRVGFGSDFDGAKVPKEMGDVSGLPKLMAALREHGYGETELRKLAHENWVRVLRATWGG</sequence>
<dbReference type="Pfam" id="PF01244">
    <property type="entry name" value="Peptidase_M19"/>
    <property type="match status" value="1"/>
</dbReference>
<accession>A0A6J4P9D7</accession>
<dbReference type="AlphaFoldDB" id="A0A6J4P9D7"/>
<keyword evidence="1" id="KW-0645">Protease</keyword>
<dbReference type="SUPFAM" id="SSF51556">
    <property type="entry name" value="Metallo-dependent hydrolases"/>
    <property type="match status" value="1"/>
</dbReference>
<dbReference type="PROSITE" id="PS51365">
    <property type="entry name" value="RENAL_DIPEPTIDASE_2"/>
    <property type="match status" value="1"/>
</dbReference>
<evidence type="ECO:0000313" key="1">
    <source>
        <dbReference type="EMBL" id="CAA9404019.1"/>
    </source>
</evidence>
<dbReference type="Gene3D" id="3.20.20.140">
    <property type="entry name" value="Metal-dependent hydrolases"/>
    <property type="match status" value="1"/>
</dbReference>
<gene>
    <name evidence="1" type="ORF">AVDCRST_MAG55-864</name>
</gene>
<name>A0A6J4P9D7_9ACTN</name>
<keyword evidence="1" id="KW-0224">Dipeptidase</keyword>
<dbReference type="PANTHER" id="PTHR10443">
    <property type="entry name" value="MICROSOMAL DIPEPTIDASE"/>
    <property type="match status" value="1"/>
</dbReference>
<dbReference type="InterPro" id="IPR008257">
    <property type="entry name" value="Pept_M19"/>
</dbReference>
<dbReference type="EMBL" id="CADCUZ010000034">
    <property type="protein sequence ID" value="CAA9404019.1"/>
    <property type="molecule type" value="Genomic_DNA"/>
</dbReference>
<keyword evidence="1" id="KW-0378">Hydrolase</keyword>
<dbReference type="PANTHER" id="PTHR10443:SF12">
    <property type="entry name" value="DIPEPTIDASE"/>
    <property type="match status" value="1"/>
</dbReference>
<dbReference type="GO" id="GO:0006508">
    <property type="term" value="P:proteolysis"/>
    <property type="evidence" value="ECO:0007669"/>
    <property type="project" value="InterPro"/>
</dbReference>
<dbReference type="CDD" id="cd01301">
    <property type="entry name" value="rDP_like"/>
    <property type="match status" value="1"/>
</dbReference>